<accession>A0A2T7NZC8</accession>
<evidence type="ECO:0000256" key="7">
    <source>
        <dbReference type="SAM" id="Phobius"/>
    </source>
</evidence>
<protein>
    <submittedName>
        <fullName evidence="8">Uncharacterized protein</fullName>
    </submittedName>
</protein>
<organism evidence="8 9">
    <name type="scientific">Pomacea canaliculata</name>
    <name type="common">Golden apple snail</name>
    <dbReference type="NCBI Taxonomy" id="400727"/>
    <lineage>
        <taxon>Eukaryota</taxon>
        <taxon>Metazoa</taxon>
        <taxon>Spiralia</taxon>
        <taxon>Lophotrochozoa</taxon>
        <taxon>Mollusca</taxon>
        <taxon>Gastropoda</taxon>
        <taxon>Caenogastropoda</taxon>
        <taxon>Architaenioglossa</taxon>
        <taxon>Ampullarioidea</taxon>
        <taxon>Ampullariidae</taxon>
        <taxon>Pomacea</taxon>
    </lineage>
</organism>
<name>A0A2T7NZC8_POMCA</name>
<dbReference type="EMBL" id="PZQS01000008">
    <property type="protein sequence ID" value="PVD26496.1"/>
    <property type="molecule type" value="Genomic_DNA"/>
</dbReference>
<feature type="transmembrane region" description="Helical" evidence="7">
    <location>
        <begin position="64"/>
        <end position="84"/>
    </location>
</feature>
<evidence type="ECO:0000256" key="3">
    <source>
        <dbReference type="ARBA" id="ARBA00022989"/>
    </source>
</evidence>
<keyword evidence="2 7" id="KW-0812">Transmembrane</keyword>
<dbReference type="PANTHER" id="PTHR31872:SF4">
    <property type="entry name" value="TRANSMEMBRANE PROTEIN 179"/>
    <property type="match status" value="1"/>
</dbReference>
<dbReference type="Pfam" id="PF26158">
    <property type="entry name" value="Claudin_TMEM179-179B"/>
    <property type="match status" value="1"/>
</dbReference>
<feature type="compositionally biased region" description="Pro residues" evidence="6">
    <location>
        <begin position="246"/>
        <end position="260"/>
    </location>
</feature>
<evidence type="ECO:0000256" key="4">
    <source>
        <dbReference type="ARBA" id="ARBA00023136"/>
    </source>
</evidence>
<evidence type="ECO:0000256" key="2">
    <source>
        <dbReference type="ARBA" id="ARBA00022692"/>
    </source>
</evidence>
<keyword evidence="9" id="KW-1185">Reference proteome</keyword>
<comment type="similarity">
    <text evidence="5">Belongs to the TMEM179 family.</text>
</comment>
<comment type="subcellular location">
    <subcellularLocation>
        <location evidence="1">Membrane</location>
        <topology evidence="1">Multi-pass membrane protein</topology>
    </subcellularLocation>
</comment>
<evidence type="ECO:0000256" key="6">
    <source>
        <dbReference type="SAM" id="MobiDB-lite"/>
    </source>
</evidence>
<gene>
    <name evidence="8" type="ORF">C0Q70_14173</name>
</gene>
<feature type="transmembrane region" description="Helical" evidence="7">
    <location>
        <begin position="21"/>
        <end position="44"/>
    </location>
</feature>
<evidence type="ECO:0000256" key="5">
    <source>
        <dbReference type="ARBA" id="ARBA00093776"/>
    </source>
</evidence>
<sequence>MPPAAMVNLVTEKNARLTTALLAALLAAFGFFIVIPLSVTQAAVGGRCLLYADSVTFGPRSVCAYVVAVAAMFQLLYCICRAGLALLMTWGPAKTKLTILSPVKFLLPCAIADVLASVLTLVSAGVVSRGFSVMCSKIFYPKSDRCGTADIYSAVTDSYVTNYYVRLQVTEAGVWISLVLWLLLIVVDILSLSLSGLFSRLPFPLSRLDSLNRRLDVGTRHQDNKADNTNLPRPSPDFLTQMAARTPPPKRPVPPKPPCVAQPLMTSGGEPGPADEDSSFS</sequence>
<proteinExistence type="inferred from homology"/>
<dbReference type="InterPro" id="IPR059010">
    <property type="entry name" value="TMEM179-179B"/>
</dbReference>
<keyword evidence="3 7" id="KW-1133">Transmembrane helix</keyword>
<dbReference type="PANTHER" id="PTHR31872">
    <property type="entry name" value="TRANSMEMBRANE PROTEIN 179"/>
    <property type="match status" value="1"/>
</dbReference>
<evidence type="ECO:0000313" key="9">
    <source>
        <dbReference type="Proteomes" id="UP000245119"/>
    </source>
</evidence>
<dbReference type="AlphaFoldDB" id="A0A2T7NZC8"/>
<dbReference type="Proteomes" id="UP000245119">
    <property type="component" value="Linkage Group LG8"/>
</dbReference>
<feature type="transmembrane region" description="Helical" evidence="7">
    <location>
        <begin position="172"/>
        <end position="198"/>
    </location>
</feature>
<comment type="caution">
    <text evidence="8">The sequence shown here is derived from an EMBL/GenBank/DDBJ whole genome shotgun (WGS) entry which is preliminary data.</text>
</comment>
<feature type="transmembrane region" description="Helical" evidence="7">
    <location>
        <begin position="105"/>
        <end position="127"/>
    </location>
</feature>
<keyword evidence="4 7" id="KW-0472">Membrane</keyword>
<evidence type="ECO:0000313" key="8">
    <source>
        <dbReference type="EMBL" id="PVD26496.1"/>
    </source>
</evidence>
<evidence type="ECO:0000256" key="1">
    <source>
        <dbReference type="ARBA" id="ARBA00004141"/>
    </source>
</evidence>
<dbReference type="InterPro" id="IPR029673">
    <property type="entry name" value="TMEM179"/>
</dbReference>
<dbReference type="OrthoDB" id="10514619at2759"/>
<reference evidence="8 9" key="1">
    <citation type="submission" date="2018-04" db="EMBL/GenBank/DDBJ databases">
        <title>The genome of golden apple snail Pomacea canaliculata provides insight into stress tolerance and invasive adaptation.</title>
        <authorList>
            <person name="Liu C."/>
            <person name="Liu B."/>
            <person name="Ren Y."/>
            <person name="Zhang Y."/>
            <person name="Wang H."/>
            <person name="Li S."/>
            <person name="Jiang F."/>
            <person name="Yin L."/>
            <person name="Zhang G."/>
            <person name="Qian W."/>
            <person name="Fan W."/>
        </authorList>
    </citation>
    <scope>NUCLEOTIDE SEQUENCE [LARGE SCALE GENOMIC DNA]</scope>
    <source>
        <strain evidence="8">SZHN2017</strain>
        <tissue evidence="8">Muscle</tissue>
    </source>
</reference>
<feature type="region of interest" description="Disordered" evidence="6">
    <location>
        <begin position="219"/>
        <end position="281"/>
    </location>
</feature>